<evidence type="ECO:0000256" key="1">
    <source>
        <dbReference type="SAM" id="Phobius"/>
    </source>
</evidence>
<feature type="signal peptide" evidence="2">
    <location>
        <begin position="1"/>
        <end position="16"/>
    </location>
</feature>
<feature type="transmembrane region" description="Helical" evidence="1">
    <location>
        <begin position="558"/>
        <end position="578"/>
    </location>
</feature>
<feature type="domain" description="Nose resistant-to-fluoxetine protein N-terminal" evidence="3">
    <location>
        <begin position="36"/>
        <end position="180"/>
    </location>
</feature>
<dbReference type="EMBL" id="JARQZJ010000121">
    <property type="protein sequence ID" value="KAK9888343.1"/>
    <property type="molecule type" value="Genomic_DNA"/>
</dbReference>
<feature type="transmembrane region" description="Helical" evidence="1">
    <location>
        <begin position="204"/>
        <end position="225"/>
    </location>
</feature>
<keyword evidence="1" id="KW-0472">Membrane</keyword>
<feature type="transmembrane region" description="Helical" evidence="1">
    <location>
        <begin position="266"/>
        <end position="285"/>
    </location>
</feature>
<evidence type="ECO:0000313" key="5">
    <source>
        <dbReference type="Proteomes" id="UP001431783"/>
    </source>
</evidence>
<dbReference type="Pfam" id="PF20146">
    <property type="entry name" value="NRF"/>
    <property type="match status" value="1"/>
</dbReference>
<evidence type="ECO:0000256" key="2">
    <source>
        <dbReference type="SAM" id="SignalP"/>
    </source>
</evidence>
<proteinExistence type="predicted"/>
<dbReference type="SMART" id="SM00703">
    <property type="entry name" value="NRF"/>
    <property type="match status" value="1"/>
</dbReference>
<evidence type="ECO:0000313" key="4">
    <source>
        <dbReference type="EMBL" id="KAK9888343.1"/>
    </source>
</evidence>
<sequence length="703" mass="81320">MKYLVIFLCLTVYCFCQKQEMVFMPAMPIGLMSSRNNLCKQHSDIFHNNMKNLSLWAYEMLDSSAMSTTGVLRGSSFQMGNFDQCLTARAPFETKFCLATVTLNIPEPEEPRADILSLYFAPDENVLKRLYKYPDETQLSRNIIKMGWCVPASCMISDLEETLHNHFSHEVTMLSQFNVTYTVKIDEKMCRAQSESTHYDSLDISFYIFCLIIATLVFIGNVDVINGIKNGVGERAKWQKLISAFSVSKNLSDLTRKDYKNSNLQLLHGVRTLLMFVIIICHRSITYASSAISNFDEIEKEYRFSLGCSIYYGVFSVDIFFMISGLLVTYLLLIQFEKERVNPLSLIILRYIRLTPVYAFVIFYYATHFRHTGNGPLWKIFVEEEYQDCRTNWWTNLLYINNYINTDHMCMIQSWYLPCDFHYFIITLGILFIMKKQKKIGLFILLMVFISSMAIPFLLTILYRRHSVLYFHPDMLITPKKHPDFGPIYVKSHTRATPYFIGVICGYLYFRYKDKKFSISTVKSVIVFAVSIFLVLGTMIIGNIYYDPHHSYNAIESGAHAALHRFAWTVGFVGILFITKFGDAKFLKKILTWDCWTPFSKLTFSAYLIHFQYQIRDAASFSNPRRVGFFEVFNLSISDLVLSFSSALILYLAIEAPLRFIFKQLLMPSKLEIVDKEMKEADATIKTGQSSTVTVTQINSNDS</sequence>
<keyword evidence="5" id="KW-1185">Reference proteome</keyword>
<dbReference type="InterPro" id="IPR052728">
    <property type="entry name" value="O2_lipid_transport_reg"/>
</dbReference>
<keyword evidence="1" id="KW-0812">Transmembrane</keyword>
<keyword evidence="1" id="KW-1133">Transmembrane helix</keyword>
<dbReference type="Pfam" id="PF01757">
    <property type="entry name" value="Acyl_transf_3"/>
    <property type="match status" value="1"/>
</dbReference>
<dbReference type="AlphaFoldDB" id="A0AAW1V4P1"/>
<reference evidence="4 5" key="1">
    <citation type="submission" date="2023-03" db="EMBL/GenBank/DDBJ databases">
        <title>Genome insight into feeding habits of ladybird beetles.</title>
        <authorList>
            <person name="Li H.-S."/>
            <person name="Huang Y.-H."/>
            <person name="Pang H."/>
        </authorList>
    </citation>
    <scope>NUCLEOTIDE SEQUENCE [LARGE SCALE GENOMIC DNA]</scope>
    <source>
        <strain evidence="4">SYSU_2023b</strain>
        <tissue evidence="4">Whole body</tissue>
    </source>
</reference>
<comment type="caution">
    <text evidence="4">The sequence shown here is derived from an EMBL/GenBank/DDBJ whole genome shotgun (WGS) entry which is preliminary data.</text>
</comment>
<dbReference type="PANTHER" id="PTHR11161">
    <property type="entry name" value="O-ACYLTRANSFERASE"/>
    <property type="match status" value="1"/>
</dbReference>
<evidence type="ECO:0000259" key="3">
    <source>
        <dbReference type="SMART" id="SM00703"/>
    </source>
</evidence>
<accession>A0AAW1V4P1</accession>
<dbReference type="InterPro" id="IPR006621">
    <property type="entry name" value="Nose-resist-to-fluoxetine_N"/>
</dbReference>
<feature type="transmembrane region" description="Helical" evidence="1">
    <location>
        <begin position="440"/>
        <end position="463"/>
    </location>
</feature>
<feature type="transmembrane region" description="Helical" evidence="1">
    <location>
        <begin position="415"/>
        <end position="433"/>
    </location>
</feature>
<dbReference type="GO" id="GO:0016747">
    <property type="term" value="F:acyltransferase activity, transferring groups other than amino-acyl groups"/>
    <property type="evidence" value="ECO:0007669"/>
    <property type="project" value="InterPro"/>
</dbReference>
<dbReference type="InterPro" id="IPR002656">
    <property type="entry name" value="Acyl_transf_3_dom"/>
</dbReference>
<protein>
    <recommendedName>
        <fullName evidence="3">Nose resistant-to-fluoxetine protein N-terminal domain-containing protein</fullName>
    </recommendedName>
</protein>
<dbReference type="Proteomes" id="UP001431783">
    <property type="component" value="Unassembled WGS sequence"/>
</dbReference>
<feature type="transmembrane region" description="Helical" evidence="1">
    <location>
        <begin position="524"/>
        <end position="546"/>
    </location>
</feature>
<gene>
    <name evidence="4" type="ORF">WA026_000598</name>
</gene>
<dbReference type="PANTHER" id="PTHR11161:SF71">
    <property type="entry name" value="NOSE RESISTANT-TO-FLUOXETINE PROTEIN N-TERMINAL DOMAIN-CONTAINING PROTEIN"/>
    <property type="match status" value="1"/>
</dbReference>
<organism evidence="4 5">
    <name type="scientific">Henosepilachna vigintioctopunctata</name>
    <dbReference type="NCBI Taxonomy" id="420089"/>
    <lineage>
        <taxon>Eukaryota</taxon>
        <taxon>Metazoa</taxon>
        <taxon>Ecdysozoa</taxon>
        <taxon>Arthropoda</taxon>
        <taxon>Hexapoda</taxon>
        <taxon>Insecta</taxon>
        <taxon>Pterygota</taxon>
        <taxon>Neoptera</taxon>
        <taxon>Endopterygota</taxon>
        <taxon>Coleoptera</taxon>
        <taxon>Polyphaga</taxon>
        <taxon>Cucujiformia</taxon>
        <taxon>Coccinelloidea</taxon>
        <taxon>Coccinellidae</taxon>
        <taxon>Epilachninae</taxon>
        <taxon>Epilachnini</taxon>
        <taxon>Henosepilachna</taxon>
    </lineage>
</organism>
<feature type="chain" id="PRO_5043329476" description="Nose resistant-to-fluoxetine protein N-terminal domain-containing protein" evidence="2">
    <location>
        <begin position="17"/>
        <end position="703"/>
    </location>
</feature>
<feature type="transmembrane region" description="Helical" evidence="1">
    <location>
        <begin position="633"/>
        <end position="654"/>
    </location>
</feature>
<feature type="transmembrane region" description="Helical" evidence="1">
    <location>
        <begin position="346"/>
        <end position="366"/>
    </location>
</feature>
<keyword evidence="2" id="KW-0732">Signal</keyword>
<feature type="transmembrane region" description="Helical" evidence="1">
    <location>
        <begin position="310"/>
        <end position="334"/>
    </location>
</feature>
<name>A0AAW1V4P1_9CUCU</name>
<feature type="transmembrane region" description="Helical" evidence="1">
    <location>
        <begin position="496"/>
        <end position="512"/>
    </location>
</feature>